<gene>
    <name evidence="1" type="ORF">WKI58_38630</name>
</gene>
<comment type="caution">
    <text evidence="1">The sequence shown here is derived from an EMBL/GenBank/DDBJ whole genome shotgun (WGS) entry which is preliminary data.</text>
</comment>
<dbReference type="Proteomes" id="UP001375539">
    <property type="component" value="Unassembled WGS sequence"/>
</dbReference>
<organism evidence="1 2">
    <name type="scientific">Streptomyces pratisoli</name>
    <dbReference type="NCBI Taxonomy" id="3139917"/>
    <lineage>
        <taxon>Bacteria</taxon>
        <taxon>Bacillati</taxon>
        <taxon>Actinomycetota</taxon>
        <taxon>Actinomycetes</taxon>
        <taxon>Kitasatosporales</taxon>
        <taxon>Streptomycetaceae</taxon>
        <taxon>Streptomyces</taxon>
    </lineage>
</organism>
<evidence type="ECO:0000313" key="2">
    <source>
        <dbReference type="Proteomes" id="UP001375539"/>
    </source>
</evidence>
<accession>A0ACC6QVF8</accession>
<reference evidence="1" key="1">
    <citation type="submission" date="2024-03" db="EMBL/GenBank/DDBJ databases">
        <title>Novel Streptomyces species of biotechnological and ecological value are a feature of Machair soil.</title>
        <authorList>
            <person name="Prole J.R."/>
            <person name="Goodfellow M."/>
            <person name="Allenby N."/>
            <person name="Ward A.C."/>
        </authorList>
    </citation>
    <scope>NUCLEOTIDE SEQUENCE</scope>
    <source>
        <strain evidence="1">MS1.AVA.4</strain>
    </source>
</reference>
<protein>
    <submittedName>
        <fullName evidence="1">DUF6668 family protein</fullName>
    </submittedName>
</protein>
<dbReference type="EMBL" id="JBBKAI010000004">
    <property type="protein sequence ID" value="MEJ8662310.1"/>
    <property type="molecule type" value="Genomic_DNA"/>
</dbReference>
<keyword evidence="2" id="KW-1185">Reference proteome</keyword>
<evidence type="ECO:0000313" key="1">
    <source>
        <dbReference type="EMBL" id="MEJ8662310.1"/>
    </source>
</evidence>
<sequence>MQSARGARWWWLGCHGGAGVTSLGMVVPGGTDASRCWPIPPMGPPQRVVLVARSHASGLQAAQLAARQWASGSLPGVEVLGLVVVADAPGKLPAPLRDLQKLVSGGFPRTWTVPWAESWRLSRPVDPVPRELARLARDLQALTESGVPQ</sequence>
<name>A0ACC6QVF8_9ACTN</name>
<proteinExistence type="predicted"/>